<organism evidence="3">
    <name type="scientific">Gongylonema pulchrum</name>
    <dbReference type="NCBI Taxonomy" id="637853"/>
    <lineage>
        <taxon>Eukaryota</taxon>
        <taxon>Metazoa</taxon>
        <taxon>Ecdysozoa</taxon>
        <taxon>Nematoda</taxon>
        <taxon>Chromadorea</taxon>
        <taxon>Rhabditida</taxon>
        <taxon>Spirurina</taxon>
        <taxon>Spiruromorpha</taxon>
        <taxon>Spiruroidea</taxon>
        <taxon>Gongylonematidae</taxon>
        <taxon>Gongylonema</taxon>
    </lineage>
</organism>
<proteinExistence type="predicted"/>
<reference evidence="3" key="1">
    <citation type="submission" date="2016-06" db="UniProtKB">
        <authorList>
            <consortium name="WormBaseParasite"/>
        </authorList>
    </citation>
    <scope>IDENTIFICATION</scope>
</reference>
<dbReference type="AlphaFoldDB" id="A0A183ESK6"/>
<reference evidence="1 2" key="2">
    <citation type="submission" date="2018-11" db="EMBL/GenBank/DDBJ databases">
        <authorList>
            <consortium name="Pathogen Informatics"/>
        </authorList>
    </citation>
    <scope>NUCLEOTIDE SEQUENCE [LARGE SCALE GENOMIC DNA]</scope>
</reference>
<sequence>MKSLSRNFYVSCANTWNLTPTVLQLGKRYISVKIDVNIAHKRKKARPKGPLRFGKRGAGGLTLPQDWAAYLLRSYPQSNTGRGWNYVD</sequence>
<dbReference type="EMBL" id="UYRT01099526">
    <property type="protein sequence ID" value="VDN42190.1"/>
    <property type="molecule type" value="Genomic_DNA"/>
</dbReference>
<dbReference type="Proteomes" id="UP000271098">
    <property type="component" value="Unassembled WGS sequence"/>
</dbReference>
<evidence type="ECO:0000313" key="1">
    <source>
        <dbReference type="EMBL" id="VDN42190.1"/>
    </source>
</evidence>
<evidence type="ECO:0000313" key="2">
    <source>
        <dbReference type="Proteomes" id="UP000271098"/>
    </source>
</evidence>
<keyword evidence="2" id="KW-1185">Reference proteome</keyword>
<accession>A0A183ESK6</accession>
<name>A0A183ESK6_9BILA</name>
<dbReference type="WBParaSite" id="GPUH_0002397701-mRNA-1">
    <property type="protein sequence ID" value="GPUH_0002397701-mRNA-1"/>
    <property type="gene ID" value="GPUH_0002397701"/>
</dbReference>
<gene>
    <name evidence="1" type="ORF">GPUH_LOCUS23947</name>
</gene>
<evidence type="ECO:0000313" key="3">
    <source>
        <dbReference type="WBParaSite" id="GPUH_0002397701-mRNA-1"/>
    </source>
</evidence>
<protein>
    <submittedName>
        <fullName evidence="3">Transposase</fullName>
    </submittedName>
</protein>